<dbReference type="Pfam" id="PF19263">
    <property type="entry name" value="DUF5906"/>
    <property type="match status" value="1"/>
</dbReference>
<dbReference type="SUPFAM" id="SSF52540">
    <property type="entry name" value="P-loop containing nucleoside triphosphate hydrolases"/>
    <property type="match status" value="1"/>
</dbReference>
<comment type="caution">
    <text evidence="4">The sequence shown here is derived from an EMBL/GenBank/DDBJ whole genome shotgun (WGS) entry which is preliminary data.</text>
</comment>
<feature type="non-terminal residue" evidence="4">
    <location>
        <position position="1"/>
    </location>
</feature>
<name>X1VC86_9ZZZZ</name>
<dbReference type="GO" id="GO:0005524">
    <property type="term" value="F:ATP binding"/>
    <property type="evidence" value="ECO:0007669"/>
    <property type="project" value="UniProtKB-KW"/>
</dbReference>
<keyword evidence="1" id="KW-0547">Nucleotide-binding</keyword>
<feature type="domain" description="SF3 helicase" evidence="3">
    <location>
        <begin position="120"/>
        <end position="253"/>
    </location>
</feature>
<dbReference type="EMBL" id="BARW01028875">
    <property type="protein sequence ID" value="GAJ03740.1"/>
    <property type="molecule type" value="Genomic_DNA"/>
</dbReference>
<accession>X1VC86</accession>
<keyword evidence="2" id="KW-0067">ATP-binding</keyword>
<dbReference type="Gene3D" id="3.40.50.300">
    <property type="entry name" value="P-loop containing nucleotide triphosphate hydrolases"/>
    <property type="match status" value="1"/>
</dbReference>
<protein>
    <recommendedName>
        <fullName evidence="3">SF3 helicase domain-containing protein</fullName>
    </recommendedName>
</protein>
<evidence type="ECO:0000313" key="4">
    <source>
        <dbReference type="EMBL" id="GAJ03740.1"/>
    </source>
</evidence>
<dbReference type="PROSITE" id="PS51206">
    <property type="entry name" value="SF3_HELICASE_1"/>
    <property type="match status" value="1"/>
</dbReference>
<feature type="non-terminal residue" evidence="4">
    <location>
        <position position="253"/>
    </location>
</feature>
<dbReference type="InterPro" id="IPR045455">
    <property type="entry name" value="NrS-1_pol-like_helicase"/>
</dbReference>
<dbReference type="InterPro" id="IPR027417">
    <property type="entry name" value="P-loop_NTPase"/>
</dbReference>
<sequence length="253" mass="29221">LRQILRQYYLEDKDWQNNKVSEVVIYIRDIVRKNKIEMEQLTPPPTLIPLQNCIVDMSEIVEERDEAKRNGSVNPKKTKPKILEYSKDYFFLSKLRVDYNPKHKTCPRLDEIFSQLVTAEDLPILYEIPAYCLWRSYPENKMFTLWGEGRHGKTQYGEAIIYLLGKENITAWSSKGLGEKFALATLQDKYANIGSEESAMTIKDVAVLKDITGGGTITAQNKFKNPFEFTPFCKIILMGNRLPTSPILDDAWI</sequence>
<reference evidence="4" key="1">
    <citation type="journal article" date="2014" name="Front. Microbiol.">
        <title>High frequency of phylogenetically diverse reductive dehalogenase-homologous genes in deep subseafloor sedimentary metagenomes.</title>
        <authorList>
            <person name="Kawai M."/>
            <person name="Futagami T."/>
            <person name="Toyoda A."/>
            <person name="Takaki Y."/>
            <person name="Nishi S."/>
            <person name="Hori S."/>
            <person name="Arai W."/>
            <person name="Tsubouchi T."/>
            <person name="Morono Y."/>
            <person name="Uchiyama I."/>
            <person name="Ito T."/>
            <person name="Fujiyama A."/>
            <person name="Inagaki F."/>
            <person name="Takami H."/>
        </authorList>
    </citation>
    <scope>NUCLEOTIDE SEQUENCE</scope>
    <source>
        <strain evidence="4">Expedition CK06-06</strain>
    </source>
</reference>
<evidence type="ECO:0000256" key="1">
    <source>
        <dbReference type="ARBA" id="ARBA00022741"/>
    </source>
</evidence>
<organism evidence="4">
    <name type="scientific">marine sediment metagenome</name>
    <dbReference type="NCBI Taxonomy" id="412755"/>
    <lineage>
        <taxon>unclassified sequences</taxon>
        <taxon>metagenomes</taxon>
        <taxon>ecological metagenomes</taxon>
    </lineage>
</organism>
<evidence type="ECO:0000256" key="2">
    <source>
        <dbReference type="ARBA" id="ARBA00022840"/>
    </source>
</evidence>
<dbReference type="AlphaFoldDB" id="X1VC86"/>
<gene>
    <name evidence="4" type="ORF">S12H4_46529</name>
</gene>
<dbReference type="InterPro" id="IPR014015">
    <property type="entry name" value="Helicase_SF3_DNA-vir"/>
</dbReference>
<evidence type="ECO:0000259" key="3">
    <source>
        <dbReference type="PROSITE" id="PS51206"/>
    </source>
</evidence>
<proteinExistence type="predicted"/>